<reference evidence="1" key="1">
    <citation type="submission" date="2023-03" db="EMBL/GenBank/DDBJ databases">
        <title>Massive genome expansion in bonnet fungi (Mycena s.s.) driven by repeated elements and novel gene families across ecological guilds.</title>
        <authorList>
            <consortium name="Lawrence Berkeley National Laboratory"/>
            <person name="Harder C.B."/>
            <person name="Miyauchi S."/>
            <person name="Viragh M."/>
            <person name="Kuo A."/>
            <person name="Thoen E."/>
            <person name="Andreopoulos B."/>
            <person name="Lu D."/>
            <person name="Skrede I."/>
            <person name="Drula E."/>
            <person name="Henrissat B."/>
            <person name="Morin E."/>
            <person name="Kohler A."/>
            <person name="Barry K."/>
            <person name="LaButti K."/>
            <person name="Morin E."/>
            <person name="Salamov A."/>
            <person name="Lipzen A."/>
            <person name="Mereny Z."/>
            <person name="Hegedus B."/>
            <person name="Baldrian P."/>
            <person name="Stursova M."/>
            <person name="Weitz H."/>
            <person name="Taylor A."/>
            <person name="Grigoriev I.V."/>
            <person name="Nagy L.G."/>
            <person name="Martin F."/>
            <person name="Kauserud H."/>
        </authorList>
    </citation>
    <scope>NUCLEOTIDE SEQUENCE</scope>
    <source>
        <strain evidence="1">CBHHK182m</strain>
    </source>
</reference>
<keyword evidence="2" id="KW-1185">Reference proteome</keyword>
<proteinExistence type="predicted"/>
<accession>A0AAD7DU03</accession>
<sequence>MPSSNVEAADGTWLTYSWPANFRFPAALDIPADDEMVEQFETVPRSANGLSDWAYVGKNHAERDHTRGLLLLYKRPPALPFTGARRALCPVGIRVQGFIERLNLGPLGTLTSGKTPQAALQFVVLNGGRTSGHIFRQYKAAVDGVVRYIYQSLGETPPAARSEDDETLFVARRVFTKVVAGNRNSPSALHEGDDPRELCRAFETEWRVLAKAKIGEYVPHADDPTRGSKHPCDAMSIREGDFVDVCIGFDIVSRRDRAGENHLQVHLSIEHVLLLVSALEDAALDGDAGAEDVVHGPGADF</sequence>
<gene>
    <name evidence="1" type="ORF">B0H16DRAFT_1749308</name>
</gene>
<comment type="caution">
    <text evidence="1">The sequence shown here is derived from an EMBL/GenBank/DDBJ whole genome shotgun (WGS) entry which is preliminary data.</text>
</comment>
<name>A0AAD7DU03_9AGAR</name>
<dbReference type="EMBL" id="JARKIB010000567">
    <property type="protein sequence ID" value="KAJ7699717.1"/>
    <property type="molecule type" value="Genomic_DNA"/>
</dbReference>
<evidence type="ECO:0000313" key="1">
    <source>
        <dbReference type="EMBL" id="KAJ7699717.1"/>
    </source>
</evidence>
<dbReference type="Proteomes" id="UP001215598">
    <property type="component" value="Unassembled WGS sequence"/>
</dbReference>
<organism evidence="1 2">
    <name type="scientific">Mycena metata</name>
    <dbReference type="NCBI Taxonomy" id="1033252"/>
    <lineage>
        <taxon>Eukaryota</taxon>
        <taxon>Fungi</taxon>
        <taxon>Dikarya</taxon>
        <taxon>Basidiomycota</taxon>
        <taxon>Agaricomycotina</taxon>
        <taxon>Agaricomycetes</taxon>
        <taxon>Agaricomycetidae</taxon>
        <taxon>Agaricales</taxon>
        <taxon>Marasmiineae</taxon>
        <taxon>Mycenaceae</taxon>
        <taxon>Mycena</taxon>
    </lineage>
</organism>
<protein>
    <submittedName>
        <fullName evidence="1">Uncharacterized protein</fullName>
    </submittedName>
</protein>
<evidence type="ECO:0000313" key="2">
    <source>
        <dbReference type="Proteomes" id="UP001215598"/>
    </source>
</evidence>
<dbReference type="AlphaFoldDB" id="A0AAD7DU03"/>